<accession>A0A3R7PWI5</accession>
<name>A0A3R7PWI5_PENVA</name>
<dbReference type="STRING" id="6689.A0A3R7PWI5"/>
<gene>
    <name evidence="3" type="ORF">C7M84_001958</name>
</gene>
<keyword evidence="2" id="KW-1133">Transmembrane helix</keyword>
<protein>
    <submittedName>
        <fullName evidence="3">Putative transient receptor potential cation channel subfamily V member 6</fullName>
    </submittedName>
</protein>
<evidence type="ECO:0000313" key="4">
    <source>
        <dbReference type="Proteomes" id="UP000283509"/>
    </source>
</evidence>
<dbReference type="AlphaFoldDB" id="A0A3R7PWI5"/>
<dbReference type="InterPro" id="IPR024862">
    <property type="entry name" value="TRPV"/>
</dbReference>
<evidence type="ECO:0000256" key="2">
    <source>
        <dbReference type="SAM" id="Phobius"/>
    </source>
</evidence>
<dbReference type="GO" id="GO:0005886">
    <property type="term" value="C:plasma membrane"/>
    <property type="evidence" value="ECO:0007669"/>
    <property type="project" value="TreeGrafter"/>
</dbReference>
<dbReference type="GO" id="GO:0098703">
    <property type="term" value="P:calcium ion import across plasma membrane"/>
    <property type="evidence" value="ECO:0007669"/>
    <property type="project" value="TreeGrafter"/>
</dbReference>
<keyword evidence="3" id="KW-0675">Receptor</keyword>
<keyword evidence="2" id="KW-0812">Transmembrane</keyword>
<evidence type="ECO:0000313" key="3">
    <source>
        <dbReference type="EMBL" id="ROT79322.1"/>
    </source>
</evidence>
<reference evidence="3 4" key="1">
    <citation type="submission" date="2018-04" db="EMBL/GenBank/DDBJ databases">
        <authorList>
            <person name="Zhang X."/>
            <person name="Yuan J."/>
            <person name="Li F."/>
            <person name="Xiang J."/>
        </authorList>
    </citation>
    <scope>NUCLEOTIDE SEQUENCE [LARGE SCALE GENOMIC DNA]</scope>
    <source>
        <tissue evidence="3">Muscle</tissue>
    </source>
</reference>
<proteinExistence type="predicted"/>
<keyword evidence="1" id="KW-0677">Repeat</keyword>
<dbReference type="Proteomes" id="UP000283509">
    <property type="component" value="Unassembled WGS sequence"/>
</dbReference>
<evidence type="ECO:0000256" key="1">
    <source>
        <dbReference type="ARBA" id="ARBA00022737"/>
    </source>
</evidence>
<reference evidence="3 4" key="2">
    <citation type="submission" date="2019-01" db="EMBL/GenBank/DDBJ databases">
        <title>The decoding of complex shrimp genome reveals the adaptation for benthos swimmer, frequently molting mechanism and breeding impact on genome.</title>
        <authorList>
            <person name="Sun Y."/>
            <person name="Gao Y."/>
            <person name="Yu Y."/>
        </authorList>
    </citation>
    <scope>NUCLEOTIDE SEQUENCE [LARGE SCALE GENOMIC DNA]</scope>
    <source>
        <tissue evidence="3">Muscle</tissue>
    </source>
</reference>
<sequence>TARLSSTGNITCAAYPLDYLDTISCDTGETQTKSALNLIAYGIGRKNLAGIQNEAKRLTPPYLLPQNKEAHLDLMEGPIVDLLKTKWEAFVKKKFNNLFFVFLGYFLISMGAYVNRPVPCTSSATTMATKKPLAIMELKGYGITCVNVTVALAPNVTVEDPTATTDPSLFEFLTLPSLNRTLGFDIGLDASTSTLSSSSWMPVSTFSNVTLGPDESDGSLEVEYLPLLEEGLEEVVTALPEDSVSVTLGSSLNDLLTSSVTSDPLDQNPSTHPPLLFTCYNKSHHLSLVGHNRTFFITSIIKRDQYSGTPVAAPAEGLYTTNTTTNDTEGSLLLLPVESPRAGQGFSPSSVAFRLAKPFSHFMNSSPLSMSINFCLKEELFGTFLIQHKSPRFKDNSELCAE</sequence>
<dbReference type="GO" id="GO:0005262">
    <property type="term" value="F:calcium channel activity"/>
    <property type="evidence" value="ECO:0007669"/>
    <property type="project" value="TreeGrafter"/>
</dbReference>
<feature type="non-terminal residue" evidence="3">
    <location>
        <position position="1"/>
    </location>
</feature>
<dbReference type="PANTHER" id="PTHR10582">
    <property type="entry name" value="TRANSIENT RECEPTOR POTENTIAL ION CHANNEL PROTEIN"/>
    <property type="match status" value="1"/>
</dbReference>
<dbReference type="PANTHER" id="PTHR10582:SF28">
    <property type="entry name" value="NANCHUNG, ISOFORM B"/>
    <property type="match status" value="1"/>
</dbReference>
<keyword evidence="4" id="KW-1185">Reference proteome</keyword>
<comment type="caution">
    <text evidence="3">The sequence shown here is derived from an EMBL/GenBank/DDBJ whole genome shotgun (WGS) entry which is preliminary data.</text>
</comment>
<dbReference type="EMBL" id="QCYY01001258">
    <property type="protein sequence ID" value="ROT79322.1"/>
    <property type="molecule type" value="Genomic_DNA"/>
</dbReference>
<organism evidence="3 4">
    <name type="scientific">Penaeus vannamei</name>
    <name type="common">Whiteleg shrimp</name>
    <name type="synonym">Litopenaeus vannamei</name>
    <dbReference type="NCBI Taxonomy" id="6689"/>
    <lineage>
        <taxon>Eukaryota</taxon>
        <taxon>Metazoa</taxon>
        <taxon>Ecdysozoa</taxon>
        <taxon>Arthropoda</taxon>
        <taxon>Crustacea</taxon>
        <taxon>Multicrustacea</taxon>
        <taxon>Malacostraca</taxon>
        <taxon>Eumalacostraca</taxon>
        <taxon>Eucarida</taxon>
        <taxon>Decapoda</taxon>
        <taxon>Dendrobranchiata</taxon>
        <taxon>Penaeoidea</taxon>
        <taxon>Penaeidae</taxon>
        <taxon>Penaeus</taxon>
    </lineage>
</organism>
<keyword evidence="2" id="KW-0472">Membrane</keyword>
<feature type="transmembrane region" description="Helical" evidence="2">
    <location>
        <begin position="95"/>
        <end position="114"/>
    </location>
</feature>